<evidence type="ECO:0000313" key="2">
    <source>
        <dbReference type="Proteomes" id="UP001500908"/>
    </source>
</evidence>
<sequence length="87" mass="9769">MLSRNIDVLLRDGAWSAERGSDVRVASGFHYAGPHICRGPRRFLTPGEPIAHRVQWAAMSRHRTEIELAAPQRPMDAVGERARRTPV</sequence>
<comment type="caution">
    <text evidence="1">The sequence shown here is derived from an EMBL/GenBank/DDBJ whole genome shotgun (WGS) entry which is preliminary data.</text>
</comment>
<gene>
    <name evidence="1" type="ORF">GCM10022402_48770</name>
</gene>
<protein>
    <submittedName>
        <fullName evidence="1">Uncharacterized protein</fullName>
    </submittedName>
</protein>
<accession>A0ABP7GJ52</accession>
<organism evidence="1 2">
    <name type="scientific">Salinactinospora qingdaonensis</name>
    <dbReference type="NCBI Taxonomy" id="702744"/>
    <lineage>
        <taxon>Bacteria</taxon>
        <taxon>Bacillati</taxon>
        <taxon>Actinomycetota</taxon>
        <taxon>Actinomycetes</taxon>
        <taxon>Streptosporangiales</taxon>
        <taxon>Nocardiopsidaceae</taxon>
        <taxon>Salinactinospora</taxon>
    </lineage>
</organism>
<dbReference type="EMBL" id="BAABDD010000048">
    <property type="protein sequence ID" value="GAA3765762.1"/>
    <property type="molecule type" value="Genomic_DNA"/>
</dbReference>
<proteinExistence type="predicted"/>
<evidence type="ECO:0000313" key="1">
    <source>
        <dbReference type="EMBL" id="GAA3765762.1"/>
    </source>
</evidence>
<dbReference type="Proteomes" id="UP001500908">
    <property type="component" value="Unassembled WGS sequence"/>
</dbReference>
<keyword evidence="2" id="KW-1185">Reference proteome</keyword>
<reference evidence="2" key="1">
    <citation type="journal article" date="2019" name="Int. J. Syst. Evol. Microbiol.">
        <title>The Global Catalogue of Microorganisms (GCM) 10K type strain sequencing project: providing services to taxonomists for standard genome sequencing and annotation.</title>
        <authorList>
            <consortium name="The Broad Institute Genomics Platform"/>
            <consortium name="The Broad Institute Genome Sequencing Center for Infectious Disease"/>
            <person name="Wu L."/>
            <person name="Ma J."/>
        </authorList>
    </citation>
    <scope>NUCLEOTIDE SEQUENCE [LARGE SCALE GENOMIC DNA]</scope>
    <source>
        <strain evidence="2">JCM 17137</strain>
    </source>
</reference>
<name>A0ABP7GJ52_9ACTN</name>